<accession>A0A094PU82</accession>
<dbReference type="InterPro" id="IPR036225">
    <property type="entry name" value="SRP/SRP_N"/>
</dbReference>
<dbReference type="Gene3D" id="1.20.120.140">
    <property type="entry name" value="Signal recognition particle SRP54, nucleotide-binding domain"/>
    <property type="match status" value="1"/>
</dbReference>
<keyword evidence="4" id="KW-0963">Cytoplasm</keyword>
<dbReference type="CDD" id="cd17874">
    <property type="entry name" value="FtsY"/>
    <property type="match status" value="1"/>
</dbReference>
<dbReference type="AlphaFoldDB" id="A0A094PU82"/>
<evidence type="ECO:0000256" key="7">
    <source>
        <dbReference type="ARBA" id="ARBA00023134"/>
    </source>
</evidence>
<proteinExistence type="inferred from homology"/>
<dbReference type="GO" id="GO:0005525">
    <property type="term" value="F:GTP binding"/>
    <property type="evidence" value="ECO:0007669"/>
    <property type="project" value="UniProtKB-KW"/>
</dbReference>
<keyword evidence="3" id="KW-1003">Cell membrane</keyword>
<protein>
    <recommendedName>
        <fullName evidence="10">SRP54-type proteins GTP-binding domain-containing protein</fullName>
    </recommendedName>
</protein>
<dbReference type="HAMAP" id="MF_00920">
    <property type="entry name" value="FtsY"/>
    <property type="match status" value="1"/>
</dbReference>
<organism evidence="11">
    <name type="scientific">freshwater metagenome</name>
    <dbReference type="NCBI Taxonomy" id="449393"/>
    <lineage>
        <taxon>unclassified sequences</taxon>
        <taxon>metagenomes</taxon>
        <taxon>ecological metagenomes</taxon>
    </lineage>
</organism>
<evidence type="ECO:0000256" key="1">
    <source>
        <dbReference type="ARBA" id="ARBA00004413"/>
    </source>
</evidence>
<dbReference type="GO" id="GO:0005886">
    <property type="term" value="C:plasma membrane"/>
    <property type="evidence" value="ECO:0007669"/>
    <property type="project" value="UniProtKB-SubCell"/>
</dbReference>
<dbReference type="InterPro" id="IPR042101">
    <property type="entry name" value="SRP54_N_sf"/>
</dbReference>
<dbReference type="GO" id="GO:0006614">
    <property type="term" value="P:SRP-dependent cotranslational protein targeting to membrane"/>
    <property type="evidence" value="ECO:0007669"/>
    <property type="project" value="InterPro"/>
</dbReference>
<dbReference type="InterPro" id="IPR027417">
    <property type="entry name" value="P-loop_NTPase"/>
</dbReference>
<sequence length="301" mass="32165">MGIFSKKNKEEKPLKTKSNFGTNLLNIFSRTTLDEQAWQEIEDTLIMADVGIKTTQEIVQELKNNPTLKGAHSAQEGKEVLRNQLIDFLATGDRGLNISASPSVLMMVGINGTGKTTTVGKLAHKLVKQGNKCVLGAADTFRAAASQQLQTWGERSSVPVVIGAENSEPSAVAFNAVQEGLAVGAKVVIIDTAGRLHTKAGLMDELGKVKRVIEKHATVTETLLVIDATTGQNGLIQARVFTEAVEVTGIILTKLDGSAKGGIVIAVQRELKVPVKFVGIGEGIEDLIEFHAEDFVDGLLN</sequence>
<dbReference type="FunFam" id="3.40.50.300:FF:000053">
    <property type="entry name" value="Signal recognition particle receptor FtsY"/>
    <property type="match status" value="1"/>
</dbReference>
<dbReference type="Pfam" id="PF02881">
    <property type="entry name" value="SRP54_N"/>
    <property type="match status" value="1"/>
</dbReference>
<dbReference type="NCBIfam" id="TIGR00064">
    <property type="entry name" value="ftsY"/>
    <property type="match status" value="1"/>
</dbReference>
<dbReference type="Gene3D" id="3.40.50.300">
    <property type="entry name" value="P-loop containing nucleotide triphosphate hydrolases"/>
    <property type="match status" value="1"/>
</dbReference>
<keyword evidence="9" id="KW-0675">Receptor</keyword>
<dbReference type="FunFam" id="1.20.120.140:FF:000002">
    <property type="entry name" value="Signal recognition particle receptor FtsY"/>
    <property type="match status" value="1"/>
</dbReference>
<dbReference type="PANTHER" id="PTHR43134:SF1">
    <property type="entry name" value="SIGNAL RECOGNITION PARTICLE RECEPTOR SUBUNIT ALPHA"/>
    <property type="match status" value="1"/>
</dbReference>
<dbReference type="SUPFAM" id="SSF47364">
    <property type="entry name" value="Domain of the SRP/SRP receptor G-proteins"/>
    <property type="match status" value="1"/>
</dbReference>
<comment type="caution">
    <text evidence="11">The sequence shown here is derived from an EMBL/GenBank/DDBJ whole genome shotgun (WGS) entry which is preliminary data.</text>
</comment>
<dbReference type="InterPro" id="IPR003593">
    <property type="entry name" value="AAA+_ATPase"/>
</dbReference>
<evidence type="ECO:0000256" key="2">
    <source>
        <dbReference type="ARBA" id="ARBA00008531"/>
    </source>
</evidence>
<evidence type="ECO:0000256" key="9">
    <source>
        <dbReference type="ARBA" id="ARBA00023170"/>
    </source>
</evidence>
<dbReference type="SMART" id="SM00963">
    <property type="entry name" value="SRP54_N"/>
    <property type="match status" value="1"/>
</dbReference>
<evidence type="ECO:0000256" key="5">
    <source>
        <dbReference type="ARBA" id="ARBA00022741"/>
    </source>
</evidence>
<name>A0A094PU82_9ZZZZ</name>
<dbReference type="SMART" id="SM00962">
    <property type="entry name" value="SRP54"/>
    <property type="match status" value="1"/>
</dbReference>
<dbReference type="EMBL" id="JNSL01000195">
    <property type="protein sequence ID" value="KGA13254.1"/>
    <property type="molecule type" value="Genomic_DNA"/>
</dbReference>
<evidence type="ECO:0000256" key="4">
    <source>
        <dbReference type="ARBA" id="ARBA00022490"/>
    </source>
</evidence>
<keyword evidence="5" id="KW-0547">Nucleotide-binding</keyword>
<dbReference type="InterPro" id="IPR000897">
    <property type="entry name" value="SRP54_GTPase_dom"/>
</dbReference>
<dbReference type="InterPro" id="IPR013822">
    <property type="entry name" value="Signal_recog_particl_SRP54_hlx"/>
</dbReference>
<dbReference type="PROSITE" id="PS00300">
    <property type="entry name" value="SRP54"/>
    <property type="match status" value="1"/>
</dbReference>
<comment type="subcellular location">
    <subcellularLocation>
        <location evidence="1">Cell membrane</location>
        <topology evidence="1">Peripheral membrane protein</topology>
        <orientation evidence="1">Cytoplasmic side</orientation>
    </subcellularLocation>
</comment>
<dbReference type="SUPFAM" id="SSF52540">
    <property type="entry name" value="P-loop containing nucleoside triphosphate hydrolases"/>
    <property type="match status" value="1"/>
</dbReference>
<dbReference type="GO" id="GO:0005047">
    <property type="term" value="F:signal recognition particle binding"/>
    <property type="evidence" value="ECO:0007669"/>
    <property type="project" value="TreeGrafter"/>
</dbReference>
<keyword evidence="7" id="KW-0342">GTP-binding</keyword>
<keyword evidence="6" id="KW-0378">Hydrolase</keyword>
<reference evidence="11" key="1">
    <citation type="submission" date="2014-06" db="EMBL/GenBank/DDBJ databases">
        <title>Key roles for freshwater Actinobacteria revealed by deep metagenomic sequencing.</title>
        <authorList>
            <person name="Ghai R."/>
            <person name="Mizuno C.M."/>
            <person name="Picazo A."/>
            <person name="Camacho A."/>
            <person name="Rodriguez-Valera F."/>
        </authorList>
    </citation>
    <scope>NUCLEOTIDE SEQUENCE</scope>
</reference>
<dbReference type="GO" id="GO:0005737">
    <property type="term" value="C:cytoplasm"/>
    <property type="evidence" value="ECO:0007669"/>
    <property type="project" value="UniProtKB-ARBA"/>
</dbReference>
<dbReference type="SMART" id="SM00382">
    <property type="entry name" value="AAA"/>
    <property type="match status" value="1"/>
</dbReference>
<evidence type="ECO:0000259" key="10">
    <source>
        <dbReference type="PROSITE" id="PS00300"/>
    </source>
</evidence>
<dbReference type="Pfam" id="PF00448">
    <property type="entry name" value="SRP54"/>
    <property type="match status" value="1"/>
</dbReference>
<evidence type="ECO:0000256" key="6">
    <source>
        <dbReference type="ARBA" id="ARBA00022801"/>
    </source>
</evidence>
<dbReference type="InterPro" id="IPR004390">
    <property type="entry name" value="SR_rcpt_FtsY"/>
</dbReference>
<gene>
    <name evidence="11" type="ORF">GM51_20300</name>
</gene>
<dbReference type="PANTHER" id="PTHR43134">
    <property type="entry name" value="SIGNAL RECOGNITION PARTICLE RECEPTOR SUBUNIT ALPHA"/>
    <property type="match status" value="1"/>
</dbReference>
<keyword evidence="8" id="KW-0472">Membrane</keyword>
<feature type="domain" description="SRP54-type proteins GTP-binding" evidence="10">
    <location>
        <begin position="274"/>
        <end position="287"/>
    </location>
</feature>
<evidence type="ECO:0000256" key="8">
    <source>
        <dbReference type="ARBA" id="ARBA00023136"/>
    </source>
</evidence>
<dbReference type="GO" id="GO:0003924">
    <property type="term" value="F:GTPase activity"/>
    <property type="evidence" value="ECO:0007669"/>
    <property type="project" value="TreeGrafter"/>
</dbReference>
<evidence type="ECO:0000256" key="3">
    <source>
        <dbReference type="ARBA" id="ARBA00022475"/>
    </source>
</evidence>
<evidence type="ECO:0000313" key="11">
    <source>
        <dbReference type="EMBL" id="KGA13254.1"/>
    </source>
</evidence>
<comment type="similarity">
    <text evidence="2">Belongs to the GTP-binding SRP family.</text>
</comment>